<protein>
    <submittedName>
        <fullName evidence="1">Uncharacterized protein</fullName>
    </submittedName>
</protein>
<dbReference type="AlphaFoldDB" id="A0A645IBW1"/>
<sequence>MHESHGAVLFNLIPDRNWNYADPEVKAKKVTHMNKIIDSCIRRNMPVFVGTEMNAAGQKLVDTFSEPALARYLKVFVEGAAILNAHTILAPQGKGFLSDWAKEKFGNDKKARNQYYAEFGTKNHPA</sequence>
<proteinExistence type="predicted"/>
<comment type="caution">
    <text evidence="1">The sequence shown here is derived from an EMBL/GenBank/DDBJ whole genome shotgun (WGS) entry which is preliminary data.</text>
</comment>
<reference evidence="1" key="1">
    <citation type="submission" date="2019-08" db="EMBL/GenBank/DDBJ databases">
        <authorList>
            <person name="Kucharzyk K."/>
            <person name="Murdoch R.W."/>
            <person name="Higgins S."/>
            <person name="Loffler F."/>
        </authorList>
    </citation>
    <scope>NUCLEOTIDE SEQUENCE</scope>
</reference>
<gene>
    <name evidence="1" type="ORF">SDC9_196377</name>
</gene>
<evidence type="ECO:0000313" key="1">
    <source>
        <dbReference type="EMBL" id="MPN48765.1"/>
    </source>
</evidence>
<dbReference type="EMBL" id="VSSQ01111389">
    <property type="protein sequence ID" value="MPN48765.1"/>
    <property type="molecule type" value="Genomic_DNA"/>
</dbReference>
<accession>A0A645IBW1</accession>
<organism evidence="1">
    <name type="scientific">bioreactor metagenome</name>
    <dbReference type="NCBI Taxonomy" id="1076179"/>
    <lineage>
        <taxon>unclassified sequences</taxon>
        <taxon>metagenomes</taxon>
        <taxon>ecological metagenomes</taxon>
    </lineage>
</organism>
<name>A0A645IBW1_9ZZZZ</name>